<gene>
    <name evidence="3" type="ORF">GTP45_10990</name>
</gene>
<protein>
    <submittedName>
        <fullName evidence="3">DUF1624 domain-containing protein</fullName>
    </submittedName>
</protein>
<feature type="transmembrane region" description="Helical" evidence="1">
    <location>
        <begin position="46"/>
        <end position="63"/>
    </location>
</feature>
<feature type="domain" description="Heparan-alpha-glucosaminide N-acetyltransferase catalytic" evidence="2">
    <location>
        <begin position="2"/>
        <end position="225"/>
    </location>
</feature>
<name>A0A7X4KBV9_9BURK</name>
<evidence type="ECO:0000313" key="3">
    <source>
        <dbReference type="EMBL" id="MYM67357.1"/>
    </source>
</evidence>
<dbReference type="RefSeq" id="WP_161013901.1">
    <property type="nucleotide sequence ID" value="NZ_WWCK01000003.1"/>
</dbReference>
<feature type="transmembrane region" description="Helical" evidence="1">
    <location>
        <begin position="331"/>
        <end position="352"/>
    </location>
</feature>
<feature type="transmembrane region" description="Helical" evidence="1">
    <location>
        <begin position="227"/>
        <end position="244"/>
    </location>
</feature>
<evidence type="ECO:0000259" key="2">
    <source>
        <dbReference type="Pfam" id="PF07786"/>
    </source>
</evidence>
<dbReference type="PANTHER" id="PTHR31061:SF24">
    <property type="entry name" value="LD22376P"/>
    <property type="match status" value="1"/>
</dbReference>
<dbReference type="AlphaFoldDB" id="A0A7X4KBV9"/>
<feature type="transmembrane region" description="Helical" evidence="1">
    <location>
        <begin position="144"/>
        <end position="164"/>
    </location>
</feature>
<evidence type="ECO:0000313" key="4">
    <source>
        <dbReference type="Proteomes" id="UP000450012"/>
    </source>
</evidence>
<comment type="caution">
    <text evidence="3">The sequence shown here is derived from an EMBL/GenBank/DDBJ whole genome shotgun (WGS) entry which is preliminary data.</text>
</comment>
<dbReference type="Proteomes" id="UP000450012">
    <property type="component" value="Unassembled WGS sequence"/>
</dbReference>
<feature type="transmembrane region" description="Helical" evidence="1">
    <location>
        <begin position="287"/>
        <end position="311"/>
    </location>
</feature>
<dbReference type="PANTHER" id="PTHR31061">
    <property type="entry name" value="LD22376P"/>
    <property type="match status" value="1"/>
</dbReference>
<keyword evidence="1" id="KW-1133">Transmembrane helix</keyword>
<keyword evidence="4" id="KW-1185">Reference proteome</keyword>
<dbReference type="InterPro" id="IPR012429">
    <property type="entry name" value="HGSNAT_cat"/>
</dbReference>
<feature type="transmembrane region" description="Helical" evidence="1">
    <location>
        <begin position="94"/>
        <end position="113"/>
    </location>
</feature>
<dbReference type="Pfam" id="PF07786">
    <property type="entry name" value="HGSNAT_cat"/>
    <property type="match status" value="1"/>
</dbReference>
<organism evidence="3 4">
    <name type="scientific">Duganella rivi</name>
    <dbReference type="NCBI Taxonomy" id="2666083"/>
    <lineage>
        <taxon>Bacteria</taxon>
        <taxon>Pseudomonadati</taxon>
        <taxon>Pseudomonadota</taxon>
        <taxon>Betaproteobacteria</taxon>
        <taxon>Burkholderiales</taxon>
        <taxon>Oxalobacteraceae</taxon>
        <taxon>Telluria group</taxon>
        <taxon>Duganella</taxon>
    </lineage>
</organism>
<proteinExistence type="predicted"/>
<feature type="transmembrane region" description="Helical" evidence="1">
    <location>
        <begin position="256"/>
        <end position="275"/>
    </location>
</feature>
<feature type="transmembrane region" description="Helical" evidence="1">
    <location>
        <begin position="119"/>
        <end position="137"/>
    </location>
</feature>
<accession>A0A7X4KBV9</accession>
<dbReference type="EMBL" id="WWCK01000003">
    <property type="protein sequence ID" value="MYM67357.1"/>
    <property type="molecule type" value="Genomic_DNA"/>
</dbReference>
<evidence type="ECO:0000256" key="1">
    <source>
        <dbReference type="SAM" id="Phobius"/>
    </source>
</evidence>
<keyword evidence="1" id="KW-0472">Membrane</keyword>
<keyword evidence="1" id="KW-0812">Transmembrane</keyword>
<sequence>MRINSIDAVRGLTVAAMLLVNDAGDWSHIYPWLEHAEWHGCTPADLIFPVFMLIVGVSLQLALGRQLEGGAGHGTNANADALLMRAVLLRGARIVLLGVVLNVISLLAMGGHGFRLLGVLQRIGICFALAGMIAIYLRSAPAQWAALAAILLGYWALLAGSGGVEPNVNLADRIDTALLGALSYQYDVATGLAHEPEGILSTLPALGTVILGMRAGDWLRKGRIGMVALGGAVAMLIGGAWSLALPLNKQLWTSSFVLWTGGFGMLAIALAYQLIDIRGWPPLGRSMGVNAITAYAGSWLATCLLAASGQMGPIYESLFRVPLAPIFGQEFASMAFAASFTAVFWIAMAYAYKRGWRISI</sequence>
<reference evidence="3 4" key="1">
    <citation type="submission" date="2019-12" db="EMBL/GenBank/DDBJ databases">
        <title>Novel species isolated from a subtropical stream in China.</title>
        <authorList>
            <person name="Lu H."/>
        </authorList>
    </citation>
    <scope>NUCLEOTIDE SEQUENCE [LARGE SCALE GENOMIC DNA]</scope>
    <source>
        <strain evidence="3 4">FT55W</strain>
    </source>
</reference>